<dbReference type="Proteomes" id="UP000828048">
    <property type="component" value="Chromosome 12"/>
</dbReference>
<sequence>MGWQGCDASVLLDNSESIVSEKQAGPNKNSLRGFEVIDEIKERLEEACPQMVSCADILALAARDAVVSRGGHRWNVYFGRRDSVNASLEDANKLLPAPNSSLETLVANFQKHGLDTRDLVALSGSHTLGKARCLSFRQGIYQEEQLQHHKRDTSYQQILRSICPQSGRDDVFAPLDSVSPARFDNLYFHNIIQGQGLLISDNVLVSEDVEGDIKKHVWNFASDQDFFYKSFGNSMIKMGGINVLTGEEGEIRRNCQPMPTIDIVGGMDAIGNAFENPSIESSPMEKVVSTKLKPSKPCCPTAISKLEFDIGEGMEAAIDDIGLPKNLFAKAETRVSSSFNRAF</sequence>
<name>A0ACB7ZFX5_9ERIC</name>
<keyword evidence="2" id="KW-1185">Reference proteome</keyword>
<gene>
    <name evidence="1" type="ORF">Vadar_033588</name>
</gene>
<organism evidence="1 2">
    <name type="scientific">Vaccinium darrowii</name>
    <dbReference type="NCBI Taxonomy" id="229202"/>
    <lineage>
        <taxon>Eukaryota</taxon>
        <taxon>Viridiplantae</taxon>
        <taxon>Streptophyta</taxon>
        <taxon>Embryophyta</taxon>
        <taxon>Tracheophyta</taxon>
        <taxon>Spermatophyta</taxon>
        <taxon>Magnoliopsida</taxon>
        <taxon>eudicotyledons</taxon>
        <taxon>Gunneridae</taxon>
        <taxon>Pentapetalae</taxon>
        <taxon>asterids</taxon>
        <taxon>Ericales</taxon>
        <taxon>Ericaceae</taxon>
        <taxon>Vaccinioideae</taxon>
        <taxon>Vaccinieae</taxon>
        <taxon>Vaccinium</taxon>
    </lineage>
</organism>
<accession>A0ACB7ZFX5</accession>
<reference evidence="1 2" key="1">
    <citation type="journal article" date="2021" name="Hortic Res">
        <title>High-quality reference genome and annotation aids understanding of berry development for evergreen blueberry (Vaccinium darrowii).</title>
        <authorList>
            <person name="Yu J."/>
            <person name="Hulse-Kemp A.M."/>
            <person name="Babiker E."/>
            <person name="Staton M."/>
        </authorList>
    </citation>
    <scope>NUCLEOTIDE SEQUENCE [LARGE SCALE GENOMIC DNA]</scope>
    <source>
        <strain evidence="2">cv. NJ 8807/NJ 8810</strain>
        <tissue evidence="1">Young leaf</tissue>
    </source>
</reference>
<evidence type="ECO:0000313" key="2">
    <source>
        <dbReference type="Proteomes" id="UP000828048"/>
    </source>
</evidence>
<proteinExistence type="predicted"/>
<comment type="caution">
    <text evidence="1">The sequence shown here is derived from an EMBL/GenBank/DDBJ whole genome shotgun (WGS) entry which is preliminary data.</text>
</comment>
<dbReference type="EMBL" id="CM037162">
    <property type="protein sequence ID" value="KAH7864770.1"/>
    <property type="molecule type" value="Genomic_DNA"/>
</dbReference>
<evidence type="ECO:0000313" key="1">
    <source>
        <dbReference type="EMBL" id="KAH7864770.1"/>
    </source>
</evidence>
<protein>
    <submittedName>
        <fullName evidence="1">Uncharacterized protein</fullName>
    </submittedName>
</protein>